<evidence type="ECO:0000313" key="2">
    <source>
        <dbReference type="EMBL" id="KAF2256709.1"/>
    </source>
</evidence>
<feature type="compositionally biased region" description="Acidic residues" evidence="1">
    <location>
        <begin position="188"/>
        <end position="210"/>
    </location>
</feature>
<evidence type="ECO:0000313" key="3">
    <source>
        <dbReference type="Proteomes" id="UP000800094"/>
    </source>
</evidence>
<sequence length="219" mass="24836">MATHHLHQPFPHTTSPRASKHFHAADDGTTLKAMLLQLTAAHPGIADYVRRTYSSYLAREQARVVDFDHHSKSIYTIRRIGEQAGTPSASFGTRRSGLETLRKIGKTICLSSNDTLGHEVQKQFQQSECFTEAMEAIVDSMNDEERAWMCEINDGRSIFAEKMEELRNLSADYCVFDSLYVVIDELYGEEEGEDGDEDEENENDDGDEEGLIPRQPECW</sequence>
<accession>A0A6A6J1V8</accession>
<keyword evidence="3" id="KW-1185">Reference proteome</keyword>
<protein>
    <submittedName>
        <fullName evidence="2">Uncharacterized protein</fullName>
    </submittedName>
</protein>
<dbReference type="AlphaFoldDB" id="A0A6A6J1V8"/>
<reference evidence="2" key="1">
    <citation type="journal article" date="2020" name="Stud. Mycol.">
        <title>101 Dothideomycetes genomes: a test case for predicting lifestyles and emergence of pathogens.</title>
        <authorList>
            <person name="Haridas S."/>
            <person name="Albert R."/>
            <person name="Binder M."/>
            <person name="Bloem J."/>
            <person name="Labutti K."/>
            <person name="Salamov A."/>
            <person name="Andreopoulos B."/>
            <person name="Baker S."/>
            <person name="Barry K."/>
            <person name="Bills G."/>
            <person name="Bluhm B."/>
            <person name="Cannon C."/>
            <person name="Castanera R."/>
            <person name="Culley D."/>
            <person name="Daum C."/>
            <person name="Ezra D."/>
            <person name="Gonzalez J."/>
            <person name="Henrissat B."/>
            <person name="Kuo A."/>
            <person name="Liang C."/>
            <person name="Lipzen A."/>
            <person name="Lutzoni F."/>
            <person name="Magnuson J."/>
            <person name="Mondo S."/>
            <person name="Nolan M."/>
            <person name="Ohm R."/>
            <person name="Pangilinan J."/>
            <person name="Park H.-J."/>
            <person name="Ramirez L."/>
            <person name="Alfaro M."/>
            <person name="Sun H."/>
            <person name="Tritt A."/>
            <person name="Yoshinaga Y."/>
            <person name="Zwiers L.-H."/>
            <person name="Turgeon B."/>
            <person name="Goodwin S."/>
            <person name="Spatafora J."/>
            <person name="Crous P."/>
            <person name="Grigoriev I."/>
        </authorList>
    </citation>
    <scope>NUCLEOTIDE SEQUENCE</scope>
    <source>
        <strain evidence="2">CBS 122368</strain>
    </source>
</reference>
<proteinExistence type="predicted"/>
<dbReference type="EMBL" id="ML987189">
    <property type="protein sequence ID" value="KAF2256709.1"/>
    <property type="molecule type" value="Genomic_DNA"/>
</dbReference>
<dbReference type="Proteomes" id="UP000800094">
    <property type="component" value="Unassembled WGS sequence"/>
</dbReference>
<gene>
    <name evidence="2" type="ORF">BU26DRAFT_599354</name>
</gene>
<dbReference type="RefSeq" id="XP_033691713.1">
    <property type="nucleotide sequence ID" value="XM_033835089.1"/>
</dbReference>
<feature type="region of interest" description="Disordered" evidence="1">
    <location>
        <begin position="188"/>
        <end position="219"/>
    </location>
</feature>
<dbReference type="OrthoDB" id="4364733at2759"/>
<dbReference type="GeneID" id="54588419"/>
<name>A0A6A6J1V8_9PLEO</name>
<organism evidence="2 3">
    <name type="scientific">Trematosphaeria pertusa</name>
    <dbReference type="NCBI Taxonomy" id="390896"/>
    <lineage>
        <taxon>Eukaryota</taxon>
        <taxon>Fungi</taxon>
        <taxon>Dikarya</taxon>
        <taxon>Ascomycota</taxon>
        <taxon>Pezizomycotina</taxon>
        <taxon>Dothideomycetes</taxon>
        <taxon>Pleosporomycetidae</taxon>
        <taxon>Pleosporales</taxon>
        <taxon>Massarineae</taxon>
        <taxon>Trematosphaeriaceae</taxon>
        <taxon>Trematosphaeria</taxon>
    </lineage>
</organism>
<feature type="region of interest" description="Disordered" evidence="1">
    <location>
        <begin position="1"/>
        <end position="22"/>
    </location>
</feature>
<evidence type="ECO:0000256" key="1">
    <source>
        <dbReference type="SAM" id="MobiDB-lite"/>
    </source>
</evidence>